<dbReference type="GO" id="GO:0097163">
    <property type="term" value="F:sulfur carrier activity"/>
    <property type="evidence" value="ECO:0007669"/>
    <property type="project" value="TreeGrafter"/>
</dbReference>
<dbReference type="Pfam" id="PF02635">
    <property type="entry name" value="DsrE"/>
    <property type="match status" value="1"/>
</dbReference>
<dbReference type="AlphaFoldDB" id="A0A0F4R0F3"/>
<keyword evidence="2" id="KW-1185">Reference proteome</keyword>
<dbReference type="PATRIC" id="fig|43658.5.peg.249"/>
<dbReference type="GO" id="GO:1990228">
    <property type="term" value="C:sulfurtransferase complex"/>
    <property type="evidence" value="ECO:0007669"/>
    <property type="project" value="TreeGrafter"/>
</dbReference>
<reference evidence="1 2" key="1">
    <citation type="journal article" date="2015" name="BMC Genomics">
        <title>Genome mining reveals unlocked bioactive potential of marine Gram-negative bacteria.</title>
        <authorList>
            <person name="Machado H."/>
            <person name="Sonnenschein E.C."/>
            <person name="Melchiorsen J."/>
            <person name="Gram L."/>
        </authorList>
    </citation>
    <scope>NUCLEOTIDE SEQUENCE [LARGE SCALE GENOMIC DNA]</scope>
    <source>
        <strain evidence="1 2">S2471</strain>
    </source>
</reference>
<accession>A0A0F4R0F3</accession>
<evidence type="ECO:0000313" key="1">
    <source>
        <dbReference type="EMBL" id="KJZ12995.1"/>
    </source>
</evidence>
<dbReference type="Gene3D" id="3.40.1260.10">
    <property type="entry name" value="DsrEFH-like"/>
    <property type="match status" value="1"/>
</dbReference>
<dbReference type="SUPFAM" id="SSF75169">
    <property type="entry name" value="DsrEFH-like"/>
    <property type="match status" value="1"/>
</dbReference>
<dbReference type="PANTHER" id="PTHR34874">
    <property type="entry name" value="PROTEIN YCHN"/>
    <property type="match status" value="1"/>
</dbReference>
<comment type="caution">
    <text evidence="1">The sequence shown here is derived from an EMBL/GenBank/DDBJ whole genome shotgun (WGS) entry which is preliminary data.</text>
</comment>
<dbReference type="Proteomes" id="UP000033452">
    <property type="component" value="Unassembled WGS sequence"/>
</dbReference>
<sequence length="117" mass="13045">MSQYVLSLHSDVSNHDALQQLLRFTQALQAQEHQVACIFLYQQAVLFASQHFNLASDELQPTQLWQSLHDAGIALKLCVTAAEKHGLDTTQCGPFEVAGLAEFAMLATKADKWVQFK</sequence>
<proteinExistence type="predicted"/>
<dbReference type="InterPro" id="IPR027396">
    <property type="entry name" value="DsrEFH-like"/>
</dbReference>
<dbReference type="RefSeq" id="WP_046003146.1">
    <property type="nucleotide sequence ID" value="NZ_JXYA01000002.1"/>
</dbReference>
<dbReference type="OrthoDB" id="9787483at2"/>
<protein>
    <submittedName>
        <fullName evidence="1">tRNA 2-thiouridine-synthesizing protein</fullName>
    </submittedName>
</protein>
<evidence type="ECO:0000313" key="2">
    <source>
        <dbReference type="Proteomes" id="UP000033452"/>
    </source>
</evidence>
<dbReference type="PANTHER" id="PTHR34874:SF3">
    <property type="entry name" value="SULFURTRANSFERASE TUSD"/>
    <property type="match status" value="1"/>
</dbReference>
<dbReference type="EMBL" id="JXYA01000002">
    <property type="protein sequence ID" value="KJZ12995.1"/>
    <property type="molecule type" value="Genomic_DNA"/>
</dbReference>
<gene>
    <name evidence="1" type="ORF">TW77_01225</name>
</gene>
<name>A0A0F4R0F3_9GAMM</name>
<dbReference type="GO" id="GO:0002143">
    <property type="term" value="P:tRNA wobble position uridine thiolation"/>
    <property type="evidence" value="ECO:0007669"/>
    <property type="project" value="TreeGrafter"/>
</dbReference>
<organism evidence="1 2">
    <name type="scientific">Pseudoalteromonas rubra</name>
    <dbReference type="NCBI Taxonomy" id="43658"/>
    <lineage>
        <taxon>Bacteria</taxon>
        <taxon>Pseudomonadati</taxon>
        <taxon>Pseudomonadota</taxon>
        <taxon>Gammaproteobacteria</taxon>
        <taxon>Alteromonadales</taxon>
        <taxon>Pseudoalteromonadaceae</taxon>
        <taxon>Pseudoalteromonas</taxon>
    </lineage>
</organism>
<dbReference type="InterPro" id="IPR003787">
    <property type="entry name" value="Sulphur_relay_DsrE/F-like"/>
</dbReference>